<protein>
    <submittedName>
        <fullName evidence="1">Uncharacterized protein</fullName>
    </submittedName>
</protein>
<gene>
    <name evidence="1" type="ORF">CHIRRI_LOCUS3009</name>
</gene>
<name>A0A9N9WNW0_9DIPT</name>
<organism evidence="1 2">
    <name type="scientific">Chironomus riparius</name>
    <dbReference type="NCBI Taxonomy" id="315576"/>
    <lineage>
        <taxon>Eukaryota</taxon>
        <taxon>Metazoa</taxon>
        <taxon>Ecdysozoa</taxon>
        <taxon>Arthropoda</taxon>
        <taxon>Hexapoda</taxon>
        <taxon>Insecta</taxon>
        <taxon>Pterygota</taxon>
        <taxon>Neoptera</taxon>
        <taxon>Endopterygota</taxon>
        <taxon>Diptera</taxon>
        <taxon>Nematocera</taxon>
        <taxon>Chironomoidea</taxon>
        <taxon>Chironomidae</taxon>
        <taxon>Chironominae</taxon>
        <taxon>Chironomus</taxon>
    </lineage>
</organism>
<reference evidence="1" key="1">
    <citation type="submission" date="2022-01" db="EMBL/GenBank/DDBJ databases">
        <authorList>
            <person name="King R."/>
        </authorList>
    </citation>
    <scope>NUCLEOTIDE SEQUENCE</scope>
</reference>
<dbReference type="Proteomes" id="UP001153620">
    <property type="component" value="Chromosome 1"/>
</dbReference>
<evidence type="ECO:0000313" key="2">
    <source>
        <dbReference type="Proteomes" id="UP001153620"/>
    </source>
</evidence>
<reference evidence="1" key="2">
    <citation type="submission" date="2022-10" db="EMBL/GenBank/DDBJ databases">
        <authorList>
            <consortium name="ENA_rothamsted_submissions"/>
            <consortium name="culmorum"/>
            <person name="King R."/>
        </authorList>
    </citation>
    <scope>NUCLEOTIDE SEQUENCE</scope>
</reference>
<evidence type="ECO:0000313" key="1">
    <source>
        <dbReference type="EMBL" id="CAG9800056.1"/>
    </source>
</evidence>
<sequence>MMRGDIKWPPEGTRQQMVNEEEEQKKIAEGPKFRPKKVHKDYSNFFEQHKLNSSFPGYKAAPNTQYFRVGDSNTQCNGSNNSNAE</sequence>
<keyword evidence="2" id="KW-1185">Reference proteome</keyword>
<dbReference type="AlphaFoldDB" id="A0A9N9WNW0"/>
<dbReference type="OrthoDB" id="1293114at2759"/>
<proteinExistence type="predicted"/>
<dbReference type="EMBL" id="OU895877">
    <property type="protein sequence ID" value="CAG9800056.1"/>
    <property type="molecule type" value="Genomic_DNA"/>
</dbReference>
<accession>A0A9N9WNW0</accession>